<evidence type="ECO:0000256" key="13">
    <source>
        <dbReference type="RuleBase" id="RU000461"/>
    </source>
</evidence>
<evidence type="ECO:0000313" key="15">
    <source>
        <dbReference type="EMBL" id="KAK9939921.1"/>
    </source>
</evidence>
<dbReference type="SUPFAM" id="SSF48264">
    <property type="entry name" value="Cytochrome P450"/>
    <property type="match status" value="1"/>
</dbReference>
<keyword evidence="16" id="KW-1185">Reference proteome</keyword>
<dbReference type="PRINTS" id="PR00385">
    <property type="entry name" value="P450"/>
</dbReference>
<dbReference type="EMBL" id="JBEDUW010000003">
    <property type="protein sequence ID" value="KAK9939921.1"/>
    <property type="molecule type" value="Genomic_DNA"/>
</dbReference>
<dbReference type="PROSITE" id="PS00086">
    <property type="entry name" value="CYTOCHROME_P450"/>
    <property type="match status" value="1"/>
</dbReference>
<evidence type="ECO:0000256" key="8">
    <source>
        <dbReference type="ARBA" id="ARBA00023002"/>
    </source>
</evidence>
<evidence type="ECO:0000256" key="9">
    <source>
        <dbReference type="ARBA" id="ARBA00023004"/>
    </source>
</evidence>
<comment type="cofactor">
    <cofactor evidence="1 12">
        <name>heme</name>
        <dbReference type="ChEBI" id="CHEBI:30413"/>
    </cofactor>
</comment>
<reference evidence="15 16" key="1">
    <citation type="journal article" date="2023" name="G3 (Bethesda)">
        <title>A chromosome-length genome assembly and annotation of blackberry (Rubus argutus, cv. 'Hillquist').</title>
        <authorList>
            <person name="Bruna T."/>
            <person name="Aryal R."/>
            <person name="Dudchenko O."/>
            <person name="Sargent D.J."/>
            <person name="Mead D."/>
            <person name="Buti M."/>
            <person name="Cavallini A."/>
            <person name="Hytonen T."/>
            <person name="Andres J."/>
            <person name="Pham M."/>
            <person name="Weisz D."/>
            <person name="Mascagni F."/>
            <person name="Usai G."/>
            <person name="Natali L."/>
            <person name="Bassil N."/>
            <person name="Fernandez G.E."/>
            <person name="Lomsadze A."/>
            <person name="Armour M."/>
            <person name="Olukolu B."/>
            <person name="Poorten T."/>
            <person name="Britton C."/>
            <person name="Davik J."/>
            <person name="Ashrafi H."/>
            <person name="Aiden E.L."/>
            <person name="Borodovsky M."/>
            <person name="Worthington M."/>
        </authorList>
    </citation>
    <scope>NUCLEOTIDE SEQUENCE [LARGE SCALE GENOMIC DNA]</scope>
    <source>
        <strain evidence="15">PI 553951</strain>
    </source>
</reference>
<evidence type="ECO:0000256" key="5">
    <source>
        <dbReference type="ARBA" id="ARBA00022692"/>
    </source>
</evidence>
<name>A0AAW1XU22_RUBAR</name>
<evidence type="ECO:0000256" key="14">
    <source>
        <dbReference type="SAM" id="Phobius"/>
    </source>
</evidence>
<keyword evidence="9 12" id="KW-0408">Iron</keyword>
<evidence type="ECO:0000256" key="2">
    <source>
        <dbReference type="ARBA" id="ARBA00004167"/>
    </source>
</evidence>
<proteinExistence type="inferred from homology"/>
<comment type="subcellular location">
    <subcellularLocation>
        <location evidence="2">Membrane</location>
        <topology evidence="2">Single-pass membrane protein</topology>
    </subcellularLocation>
</comment>
<dbReference type="PRINTS" id="PR00463">
    <property type="entry name" value="EP450I"/>
</dbReference>
<dbReference type="Proteomes" id="UP001457282">
    <property type="component" value="Unassembled WGS sequence"/>
</dbReference>
<dbReference type="FunFam" id="1.10.630.10:FF:000012">
    <property type="entry name" value="Cytochrome P450 family protein"/>
    <property type="match status" value="1"/>
</dbReference>
<dbReference type="InterPro" id="IPR036396">
    <property type="entry name" value="Cyt_P450_sf"/>
</dbReference>
<keyword evidence="7 14" id="KW-1133">Transmembrane helix</keyword>
<feature type="binding site" description="axial binding residue" evidence="12">
    <location>
        <position position="439"/>
    </location>
    <ligand>
        <name>heme</name>
        <dbReference type="ChEBI" id="CHEBI:30413"/>
    </ligand>
    <ligandPart>
        <name>Fe</name>
        <dbReference type="ChEBI" id="CHEBI:18248"/>
    </ligandPart>
</feature>
<keyword evidence="5 14" id="KW-0812">Transmembrane</keyword>
<evidence type="ECO:0000256" key="6">
    <source>
        <dbReference type="ARBA" id="ARBA00022723"/>
    </source>
</evidence>
<dbReference type="Gene3D" id="1.10.630.10">
    <property type="entry name" value="Cytochrome P450"/>
    <property type="match status" value="1"/>
</dbReference>
<organism evidence="15 16">
    <name type="scientific">Rubus argutus</name>
    <name type="common">Southern blackberry</name>
    <dbReference type="NCBI Taxonomy" id="59490"/>
    <lineage>
        <taxon>Eukaryota</taxon>
        <taxon>Viridiplantae</taxon>
        <taxon>Streptophyta</taxon>
        <taxon>Embryophyta</taxon>
        <taxon>Tracheophyta</taxon>
        <taxon>Spermatophyta</taxon>
        <taxon>Magnoliopsida</taxon>
        <taxon>eudicotyledons</taxon>
        <taxon>Gunneridae</taxon>
        <taxon>Pentapetalae</taxon>
        <taxon>rosids</taxon>
        <taxon>fabids</taxon>
        <taxon>Rosales</taxon>
        <taxon>Rosaceae</taxon>
        <taxon>Rosoideae</taxon>
        <taxon>Rosoideae incertae sedis</taxon>
        <taxon>Rubus</taxon>
    </lineage>
</organism>
<evidence type="ECO:0008006" key="17">
    <source>
        <dbReference type="Google" id="ProtNLM"/>
    </source>
</evidence>
<gene>
    <name evidence="15" type="ORF">M0R45_016601</name>
</gene>
<evidence type="ECO:0000313" key="16">
    <source>
        <dbReference type="Proteomes" id="UP001457282"/>
    </source>
</evidence>
<dbReference type="InterPro" id="IPR002401">
    <property type="entry name" value="Cyt_P450_E_grp-I"/>
</dbReference>
<dbReference type="PANTHER" id="PTHR24298:SF800">
    <property type="entry name" value="CYTOCHROME P450 89A2-RELATED"/>
    <property type="match status" value="1"/>
</dbReference>
<dbReference type="GO" id="GO:0016709">
    <property type="term" value="F:oxidoreductase activity, acting on paired donors, with incorporation or reduction of molecular oxygen, NAD(P)H as one donor, and incorporation of one atom of oxygen"/>
    <property type="evidence" value="ECO:0007669"/>
    <property type="project" value="TreeGrafter"/>
</dbReference>
<keyword evidence="10 13" id="KW-0503">Monooxygenase</keyword>
<dbReference type="AlphaFoldDB" id="A0AAW1XU22"/>
<dbReference type="GO" id="GO:0005506">
    <property type="term" value="F:iron ion binding"/>
    <property type="evidence" value="ECO:0007669"/>
    <property type="project" value="InterPro"/>
</dbReference>
<evidence type="ECO:0000256" key="10">
    <source>
        <dbReference type="ARBA" id="ARBA00023033"/>
    </source>
</evidence>
<sequence>METYFIFTLALTIFISLLLKPILSLLLNTKKLPPGPVTLPIIGSFLWLWKSFWQLEPLIRKLQSQYGPIITLHIGSCPAIFISNHSLAHQALIQNGAVFADRPPTMATNQLTISAAGYGPTWRRLRRNLTVKILHPSCVKAYGGARKWVLNILASRLKDRESEGIRVVDHFRYSMFCLLVLMCFGDKLDETQIKQIEQVQRRLLLSFSRLHLLNLWPSFTKIVLKKWWAELFQFRKDQENVLLPLIRARKEAKLSNGDDFVLAYVDTLLDLQLPDEKRNLTEYEVISLCSEFLNSGTDTTSTALQWIMANIVKYPTIQERLFEEIQGVVEETTEEVKDEDLQKMPYLKAVVLECLRRHPPSHFVLPHSVTHDVVLDSHVVPKNGIVNFMVADMGWDAQVWKDPMDFKPERFLNAGDQGFDLTGTREIKMMPFGVGRRICPAASLAVLHLEYFVANLVWTFEWRAVEGDEIDLSEKQEFTMVMKNPLKANISPRVNK</sequence>
<evidence type="ECO:0000256" key="4">
    <source>
        <dbReference type="ARBA" id="ARBA00022617"/>
    </source>
</evidence>
<keyword evidence="11 14" id="KW-0472">Membrane</keyword>
<dbReference type="Pfam" id="PF00067">
    <property type="entry name" value="p450"/>
    <property type="match status" value="1"/>
</dbReference>
<accession>A0AAW1XU22</accession>
<dbReference type="CDD" id="cd11075">
    <property type="entry name" value="CYP77_89"/>
    <property type="match status" value="1"/>
</dbReference>
<dbReference type="InterPro" id="IPR001128">
    <property type="entry name" value="Cyt_P450"/>
</dbReference>
<dbReference type="GO" id="GO:0016020">
    <property type="term" value="C:membrane"/>
    <property type="evidence" value="ECO:0007669"/>
    <property type="project" value="UniProtKB-SubCell"/>
</dbReference>
<comment type="similarity">
    <text evidence="3 13">Belongs to the cytochrome P450 family.</text>
</comment>
<evidence type="ECO:0000256" key="1">
    <source>
        <dbReference type="ARBA" id="ARBA00001971"/>
    </source>
</evidence>
<comment type="caution">
    <text evidence="15">The sequence shown here is derived from an EMBL/GenBank/DDBJ whole genome shotgun (WGS) entry which is preliminary data.</text>
</comment>
<dbReference type="InterPro" id="IPR017972">
    <property type="entry name" value="Cyt_P450_CS"/>
</dbReference>
<feature type="transmembrane region" description="Helical" evidence="14">
    <location>
        <begin position="6"/>
        <end position="27"/>
    </location>
</feature>
<protein>
    <recommendedName>
        <fullName evidence="17">Cytochrome P450</fullName>
    </recommendedName>
</protein>
<keyword evidence="6 12" id="KW-0479">Metal-binding</keyword>
<keyword evidence="8 13" id="KW-0560">Oxidoreductase</keyword>
<evidence type="ECO:0000256" key="12">
    <source>
        <dbReference type="PIRSR" id="PIRSR602401-1"/>
    </source>
</evidence>
<dbReference type="GO" id="GO:0020037">
    <property type="term" value="F:heme binding"/>
    <property type="evidence" value="ECO:0007669"/>
    <property type="project" value="InterPro"/>
</dbReference>
<evidence type="ECO:0000256" key="7">
    <source>
        <dbReference type="ARBA" id="ARBA00022989"/>
    </source>
</evidence>
<evidence type="ECO:0000256" key="3">
    <source>
        <dbReference type="ARBA" id="ARBA00010617"/>
    </source>
</evidence>
<keyword evidence="4 12" id="KW-0349">Heme</keyword>
<dbReference type="PANTHER" id="PTHR24298">
    <property type="entry name" value="FLAVONOID 3'-MONOOXYGENASE-RELATED"/>
    <property type="match status" value="1"/>
</dbReference>
<dbReference type="InterPro" id="IPR051103">
    <property type="entry name" value="Plant_metabolite_P450s"/>
</dbReference>
<evidence type="ECO:0000256" key="11">
    <source>
        <dbReference type="ARBA" id="ARBA00023136"/>
    </source>
</evidence>